<organism evidence="1 2">
    <name type="scientific">Sphingorhabdus contaminans</name>
    <dbReference type="NCBI Taxonomy" id="1343899"/>
    <lineage>
        <taxon>Bacteria</taxon>
        <taxon>Pseudomonadati</taxon>
        <taxon>Pseudomonadota</taxon>
        <taxon>Alphaproteobacteria</taxon>
        <taxon>Sphingomonadales</taxon>
        <taxon>Sphingomonadaceae</taxon>
        <taxon>Sphingorhabdus</taxon>
    </lineage>
</organism>
<accession>A0A553WJ22</accession>
<dbReference type="GO" id="GO:0016787">
    <property type="term" value="F:hydrolase activity"/>
    <property type="evidence" value="ECO:0007669"/>
    <property type="project" value="UniProtKB-KW"/>
</dbReference>
<dbReference type="InterPro" id="IPR007709">
    <property type="entry name" value="N-FG_amidohydro"/>
</dbReference>
<dbReference type="SUPFAM" id="SSF53187">
    <property type="entry name" value="Zn-dependent exopeptidases"/>
    <property type="match status" value="1"/>
</dbReference>
<gene>
    <name evidence="1" type="ORF">FOM92_04345</name>
</gene>
<protein>
    <submittedName>
        <fullName evidence="1">N-formylglutamate amidohydrolase</fullName>
    </submittedName>
</protein>
<dbReference type="OrthoDB" id="9815326at2"/>
<name>A0A553WJ22_9SPHN</name>
<dbReference type="EMBL" id="VKKU01000001">
    <property type="protein sequence ID" value="TSB04651.1"/>
    <property type="molecule type" value="Genomic_DNA"/>
</dbReference>
<evidence type="ECO:0000313" key="1">
    <source>
        <dbReference type="EMBL" id="TSB04651.1"/>
    </source>
</evidence>
<evidence type="ECO:0000313" key="2">
    <source>
        <dbReference type="Proteomes" id="UP000320160"/>
    </source>
</evidence>
<comment type="caution">
    <text evidence="1">The sequence shown here is derived from an EMBL/GenBank/DDBJ whole genome shotgun (WGS) entry which is preliminary data.</text>
</comment>
<proteinExistence type="predicted"/>
<dbReference type="Pfam" id="PF05013">
    <property type="entry name" value="FGase"/>
    <property type="match status" value="1"/>
</dbReference>
<dbReference type="Gene3D" id="3.40.630.40">
    <property type="entry name" value="Zn-dependent exopeptidases"/>
    <property type="match status" value="1"/>
</dbReference>
<dbReference type="Proteomes" id="UP000320160">
    <property type="component" value="Unassembled WGS sequence"/>
</dbReference>
<reference evidence="1 2" key="1">
    <citation type="submission" date="2019-07" db="EMBL/GenBank/DDBJ databases">
        <authorList>
            <person name="Park M."/>
        </authorList>
    </citation>
    <scope>NUCLEOTIDE SEQUENCE [LARGE SCALE GENOMIC DNA]</scope>
    <source>
        <strain evidence="1 2">KCTC32445</strain>
    </source>
</reference>
<dbReference type="AlphaFoldDB" id="A0A553WJ22"/>
<keyword evidence="1" id="KW-0378">Hydrolase</keyword>
<sequence length="257" mass="28769">MVDNEWTFAVKDQPYRIVGEPDRGGLLIVGDHASNRIPQGVDLGIATPELHRHIAWDIGVADVAELIVGQYPCAAFLGNVSRLVTDLNRYPSDADVVPKQSDGLFIPGNDLSEEQREDRIERYFVPYHDKLTAILFEHRPTLILSLHSFTPSLASRPKEQRPWEVGVLYNDAEEPSKHAIAFLDNAGICVGDQLPYSGKILNATMNRHAEANAIPYVGIELRQNEVDHRAGQERFARILIEMCHYVSEKLGLGLQKP</sequence>
<keyword evidence="2" id="KW-1185">Reference proteome</keyword>